<evidence type="ECO:0000313" key="10">
    <source>
        <dbReference type="Proteomes" id="UP000183053"/>
    </source>
</evidence>
<keyword evidence="5 7" id="KW-0862">Zinc</keyword>
<proteinExistence type="inferred from homology"/>
<evidence type="ECO:0000256" key="2">
    <source>
        <dbReference type="ARBA" id="ARBA00022670"/>
    </source>
</evidence>
<sequence length="678" mass="73294">MTVDAVLAPSTLPFALPDFAVFADADYVAAFAEGFARHRREIAAIAANPEPATFANTVEAMERAGQELGRVAAVFFSLTSTDRTDELEAAQAAISPQWSAHFDAILMDAALFGRIDALYERRADLGLDAEQLRLLERYHLRFTRAGAGLDAAAQERLRAINTELAELTTEFSRRTLAETNASAVPFATEAELDGLESDAIAAARSAAEAAGRDGYLLALGYPLNQPNLARLTDRESRRKVYEASSRRNTRGGENDTRALIARIAGLRAERAALFGYPHHAAYQIADQTAGTADAALGMLRDLAVPAARNAAAERAELEEIAGHPIEAWDWPYYARLAEQRAQAGEGSAGGPQLSDFLALDTVIDKGVFEAASRMYGLDFTERTDLALHHPDARAWQVSGPDGAPLGLFVGDYFARPSKRGGAWMTSFVDQSGLLDAQPVIINVCNFVKPPAGRPALLSRDEVTTVFHEFGHALHGLLSDVTYPYFSGTSVPRDFVEFPSQFNEMFAAWPTILDGYARHHETGEPLPQHLRDSVLEPGTRGEGFGTVEYLAAAVIDLAWHTIAPGTVVGDVEAFEAAALSDAGLDVPGVPPRYRGPFFNHIFSGGYSAGYYSYIWSEVLDADASAWFTAHDGPTRENGEKLRAAVLSRGGSVDASQAYRDFRGADPDIAPLLERRGLTA</sequence>
<evidence type="ECO:0000313" key="9">
    <source>
        <dbReference type="EMBL" id="SDR09610.1"/>
    </source>
</evidence>
<evidence type="ECO:0000256" key="6">
    <source>
        <dbReference type="ARBA" id="ARBA00023049"/>
    </source>
</evidence>
<keyword evidence="4 7" id="KW-0378">Hydrolase</keyword>
<dbReference type="Pfam" id="PF01432">
    <property type="entry name" value="Peptidase_M3"/>
    <property type="match status" value="1"/>
</dbReference>
<dbReference type="CDD" id="cd06456">
    <property type="entry name" value="M3A_DCP"/>
    <property type="match status" value="1"/>
</dbReference>
<protein>
    <submittedName>
        <fullName evidence="9">Peptidyl-dipeptidase Dcp</fullName>
    </submittedName>
</protein>
<dbReference type="PANTHER" id="PTHR43660:SF1">
    <property type="entry name" value="DIPEPTIDYL CARBOXYPEPTIDASE"/>
    <property type="match status" value="1"/>
</dbReference>
<feature type="domain" description="Peptidase M3A/M3B catalytic" evidence="8">
    <location>
        <begin position="229"/>
        <end position="675"/>
    </location>
</feature>
<keyword evidence="6 7" id="KW-0482">Metalloprotease</keyword>
<reference evidence="10" key="1">
    <citation type="submission" date="2016-10" db="EMBL/GenBank/DDBJ databases">
        <authorList>
            <person name="Varghese N."/>
            <person name="Submissions S."/>
        </authorList>
    </citation>
    <scope>NUCLEOTIDE SEQUENCE [LARGE SCALE GENOMIC DNA]</scope>
    <source>
        <strain evidence="10">DSM 44142</strain>
    </source>
</reference>
<dbReference type="Proteomes" id="UP000183053">
    <property type="component" value="Unassembled WGS sequence"/>
</dbReference>
<evidence type="ECO:0000256" key="3">
    <source>
        <dbReference type="ARBA" id="ARBA00022723"/>
    </source>
</evidence>
<dbReference type="InterPro" id="IPR034005">
    <property type="entry name" value="M3A_DCP"/>
</dbReference>
<comment type="cofactor">
    <cofactor evidence="7">
        <name>Zn(2+)</name>
        <dbReference type="ChEBI" id="CHEBI:29105"/>
    </cofactor>
    <text evidence="7">Binds 1 zinc ion.</text>
</comment>
<dbReference type="EMBL" id="FNLF01000002">
    <property type="protein sequence ID" value="SDR09610.1"/>
    <property type="molecule type" value="Genomic_DNA"/>
</dbReference>
<dbReference type="PANTHER" id="PTHR43660">
    <property type="entry name" value="DIPEPTIDYL CARBOXYPEPTIDASE"/>
    <property type="match status" value="1"/>
</dbReference>
<dbReference type="GO" id="GO:0004222">
    <property type="term" value="F:metalloendopeptidase activity"/>
    <property type="evidence" value="ECO:0007669"/>
    <property type="project" value="InterPro"/>
</dbReference>
<dbReference type="FunFam" id="3.40.390.10:FF:000009">
    <property type="entry name" value="Oligopeptidase A"/>
    <property type="match status" value="1"/>
</dbReference>
<evidence type="ECO:0000256" key="5">
    <source>
        <dbReference type="ARBA" id="ARBA00022833"/>
    </source>
</evidence>
<dbReference type="InterPro" id="IPR045090">
    <property type="entry name" value="Pept_M3A_M3B"/>
</dbReference>
<dbReference type="RefSeq" id="WP_068568862.1">
    <property type="nucleotide sequence ID" value="NZ_FNLF01000002.1"/>
</dbReference>
<dbReference type="AlphaFoldDB" id="A0A1H1G8V0"/>
<dbReference type="GO" id="GO:0004180">
    <property type="term" value="F:carboxypeptidase activity"/>
    <property type="evidence" value="ECO:0007669"/>
    <property type="project" value="TreeGrafter"/>
</dbReference>
<dbReference type="GO" id="GO:0006508">
    <property type="term" value="P:proteolysis"/>
    <property type="evidence" value="ECO:0007669"/>
    <property type="project" value="UniProtKB-KW"/>
</dbReference>
<dbReference type="SUPFAM" id="SSF55486">
    <property type="entry name" value="Metalloproteases ('zincins'), catalytic domain"/>
    <property type="match status" value="1"/>
</dbReference>
<name>A0A1H1G8V0_9ACTN</name>
<dbReference type="OrthoDB" id="9773538at2"/>
<gene>
    <name evidence="9" type="ORF">SAMN04489765_3181</name>
</gene>
<keyword evidence="10" id="KW-1185">Reference proteome</keyword>
<evidence type="ECO:0000259" key="8">
    <source>
        <dbReference type="Pfam" id="PF01432"/>
    </source>
</evidence>
<keyword evidence="3 7" id="KW-0479">Metal-binding</keyword>
<organism evidence="9 10">
    <name type="scientific">Tsukamurella pulmonis</name>
    <dbReference type="NCBI Taxonomy" id="47312"/>
    <lineage>
        <taxon>Bacteria</taxon>
        <taxon>Bacillati</taxon>
        <taxon>Actinomycetota</taxon>
        <taxon>Actinomycetes</taxon>
        <taxon>Mycobacteriales</taxon>
        <taxon>Tsukamurellaceae</taxon>
        <taxon>Tsukamurella</taxon>
    </lineage>
</organism>
<evidence type="ECO:0000256" key="7">
    <source>
        <dbReference type="RuleBase" id="RU003435"/>
    </source>
</evidence>
<dbReference type="GO" id="GO:0046872">
    <property type="term" value="F:metal ion binding"/>
    <property type="evidence" value="ECO:0007669"/>
    <property type="project" value="UniProtKB-UniRule"/>
</dbReference>
<dbReference type="Gene3D" id="3.40.390.10">
    <property type="entry name" value="Collagenase (Catalytic Domain)"/>
    <property type="match status" value="1"/>
</dbReference>
<comment type="similarity">
    <text evidence="1 7">Belongs to the peptidase M3 family.</text>
</comment>
<evidence type="ECO:0000256" key="4">
    <source>
        <dbReference type="ARBA" id="ARBA00022801"/>
    </source>
</evidence>
<dbReference type="STRING" id="47312.SAMN04489765_3181"/>
<accession>A0A1H1G8V0</accession>
<dbReference type="InterPro" id="IPR024079">
    <property type="entry name" value="MetalloPept_cat_dom_sf"/>
</dbReference>
<dbReference type="GO" id="GO:0005829">
    <property type="term" value="C:cytosol"/>
    <property type="evidence" value="ECO:0007669"/>
    <property type="project" value="TreeGrafter"/>
</dbReference>
<evidence type="ECO:0000256" key="1">
    <source>
        <dbReference type="ARBA" id="ARBA00006040"/>
    </source>
</evidence>
<dbReference type="Gene3D" id="1.10.1370.40">
    <property type="match status" value="1"/>
</dbReference>
<dbReference type="InterPro" id="IPR024077">
    <property type="entry name" value="Neurolysin/TOP_dom2"/>
</dbReference>
<dbReference type="InterPro" id="IPR001567">
    <property type="entry name" value="Pept_M3A_M3B_dom"/>
</dbReference>
<dbReference type="Gene3D" id="1.10.1370.10">
    <property type="entry name" value="Neurolysin, domain 3"/>
    <property type="match status" value="1"/>
</dbReference>
<keyword evidence="2 7" id="KW-0645">Protease</keyword>